<comment type="caution">
    <text evidence="1">The sequence shown here is derived from an EMBL/GenBank/DDBJ whole genome shotgun (WGS) entry which is preliminary data.</text>
</comment>
<proteinExistence type="predicted"/>
<dbReference type="Proteomes" id="UP000078428">
    <property type="component" value="Unassembled WGS sequence"/>
</dbReference>
<sequence>MAVAAVFPRLSYPTQFLGPVATAESSYFRAGSIAADDPFGQGDVGMMVAVVSGGIRSMERVINGAPVSLRDLPCEFLHQRMALGGGQFMRKSHDGGAAGHGPSPDVALSWPALTDALAVQHGGP</sequence>
<evidence type="ECO:0000313" key="2">
    <source>
        <dbReference type="Proteomes" id="UP000078428"/>
    </source>
</evidence>
<dbReference type="EMBL" id="LWQT01000049">
    <property type="protein sequence ID" value="OAN50805.1"/>
    <property type="molecule type" value="Genomic_DNA"/>
</dbReference>
<reference evidence="1 2" key="1">
    <citation type="submission" date="2016-04" db="EMBL/GenBank/DDBJ databases">
        <title>Draft genome sequence of freshwater magnetotactic bacteria Magnetospirillum marisnigri SP-1 and Magnetospirillum moscoviense BB-1.</title>
        <authorList>
            <person name="Koziaeva V."/>
            <person name="Dziuba M.V."/>
            <person name="Ivanov T.M."/>
            <person name="Kuznetsov B."/>
            <person name="Grouzdev D.S."/>
        </authorList>
    </citation>
    <scope>NUCLEOTIDE SEQUENCE [LARGE SCALE GENOMIC DNA]</scope>
    <source>
        <strain evidence="1 2">SP-1</strain>
    </source>
</reference>
<gene>
    <name evidence="1" type="ORF">A6A04_17030</name>
</gene>
<protein>
    <submittedName>
        <fullName evidence="1">Uncharacterized protein</fullName>
    </submittedName>
</protein>
<name>A0A178MRU7_9PROT</name>
<evidence type="ECO:0000313" key="1">
    <source>
        <dbReference type="EMBL" id="OAN50805.1"/>
    </source>
</evidence>
<accession>A0A178MRU7</accession>
<dbReference type="AlphaFoldDB" id="A0A178MRU7"/>
<keyword evidence="2" id="KW-1185">Reference proteome</keyword>
<organism evidence="1 2">
    <name type="scientific">Paramagnetospirillum marisnigri</name>
    <dbReference type="NCBI Taxonomy" id="1285242"/>
    <lineage>
        <taxon>Bacteria</taxon>
        <taxon>Pseudomonadati</taxon>
        <taxon>Pseudomonadota</taxon>
        <taxon>Alphaproteobacteria</taxon>
        <taxon>Rhodospirillales</taxon>
        <taxon>Magnetospirillaceae</taxon>
        <taxon>Paramagnetospirillum</taxon>
    </lineage>
</organism>